<keyword evidence="3" id="KW-1185">Reference proteome</keyword>
<evidence type="ECO:0000313" key="3">
    <source>
        <dbReference type="Proteomes" id="UP000238362"/>
    </source>
</evidence>
<dbReference type="AlphaFoldDB" id="A0A2T0LQD9"/>
<dbReference type="Gene3D" id="3.60.40.10">
    <property type="entry name" value="PPM-type phosphatase domain"/>
    <property type="match status" value="1"/>
</dbReference>
<dbReference type="SUPFAM" id="SSF81606">
    <property type="entry name" value="PP2C-like"/>
    <property type="match status" value="1"/>
</dbReference>
<dbReference type="Proteomes" id="UP000238362">
    <property type="component" value="Unassembled WGS sequence"/>
</dbReference>
<gene>
    <name evidence="2" type="ORF">B0I33_109145</name>
</gene>
<organism evidence="2 3">
    <name type="scientific">Prauserella shujinwangii</name>
    <dbReference type="NCBI Taxonomy" id="1453103"/>
    <lineage>
        <taxon>Bacteria</taxon>
        <taxon>Bacillati</taxon>
        <taxon>Actinomycetota</taxon>
        <taxon>Actinomycetes</taxon>
        <taxon>Pseudonocardiales</taxon>
        <taxon>Pseudonocardiaceae</taxon>
        <taxon>Prauserella</taxon>
    </lineage>
</organism>
<evidence type="ECO:0000313" key="2">
    <source>
        <dbReference type="EMBL" id="PRX45482.1"/>
    </source>
</evidence>
<dbReference type="OrthoDB" id="3190646at2"/>
<accession>A0A2T0LQD9</accession>
<dbReference type="RefSeq" id="WP_106180684.1">
    <property type="nucleotide sequence ID" value="NZ_PVNH01000009.1"/>
</dbReference>
<proteinExistence type="predicted"/>
<sequence length="255" mass="27328">MPRIDIAERAGVGVNGAPRPTEDHVVTTGNAVVLLDGATEFRDDLPSGGWYATRLAERLDARLRARPDADLAGALAAAITDVATAHGLRPGHSPSSTVAMLRWTGEAVDALVLGDSPVIAFGQSGTDIVADDRALALRRSGALRTREAVNRRRNSEGGFWVAEADPAAARHALVRRWPLDSVDAVLLATDGAAVGVDTYGLFDWAEVLDLARRKGAATVLDAVREAEHTDPHATRWPRSKRHDDQALALIDFREK</sequence>
<protein>
    <submittedName>
        <fullName evidence="2">Protein phosphatase 2C-like protein</fullName>
    </submittedName>
</protein>
<name>A0A2T0LQD9_9PSEU</name>
<dbReference type="InterPro" id="IPR001932">
    <property type="entry name" value="PPM-type_phosphatase-like_dom"/>
</dbReference>
<dbReference type="EMBL" id="PVNH01000009">
    <property type="protein sequence ID" value="PRX45482.1"/>
    <property type="molecule type" value="Genomic_DNA"/>
</dbReference>
<evidence type="ECO:0000259" key="1">
    <source>
        <dbReference type="Pfam" id="PF13672"/>
    </source>
</evidence>
<feature type="domain" description="PPM-type phosphatase" evidence="1">
    <location>
        <begin position="69"/>
        <end position="214"/>
    </location>
</feature>
<comment type="caution">
    <text evidence="2">The sequence shown here is derived from an EMBL/GenBank/DDBJ whole genome shotgun (WGS) entry which is preliminary data.</text>
</comment>
<reference evidence="2 3" key="1">
    <citation type="submission" date="2018-03" db="EMBL/GenBank/DDBJ databases">
        <title>Genomic Encyclopedia of Type Strains, Phase III (KMG-III): the genomes of soil and plant-associated and newly described type strains.</title>
        <authorList>
            <person name="Whitman W."/>
        </authorList>
    </citation>
    <scope>NUCLEOTIDE SEQUENCE [LARGE SCALE GENOMIC DNA]</scope>
    <source>
        <strain evidence="2 3">CGMCC 4.7125</strain>
    </source>
</reference>
<dbReference type="InterPro" id="IPR036457">
    <property type="entry name" value="PPM-type-like_dom_sf"/>
</dbReference>
<dbReference type="Pfam" id="PF13672">
    <property type="entry name" value="PP2C_2"/>
    <property type="match status" value="1"/>
</dbReference>